<dbReference type="Proteomes" id="UP000626148">
    <property type="component" value="Unassembled WGS sequence"/>
</dbReference>
<reference evidence="6" key="2">
    <citation type="submission" date="2020-09" db="EMBL/GenBank/DDBJ databases">
        <authorList>
            <person name="Sun Q."/>
            <person name="Kim S."/>
        </authorList>
    </citation>
    <scope>NUCLEOTIDE SEQUENCE</scope>
    <source>
        <strain evidence="6">KCTC 22169</strain>
    </source>
</reference>
<dbReference type="InterPro" id="IPR009057">
    <property type="entry name" value="Homeodomain-like_sf"/>
</dbReference>
<dbReference type="GO" id="GO:0043565">
    <property type="term" value="F:sequence-specific DNA binding"/>
    <property type="evidence" value="ECO:0007669"/>
    <property type="project" value="InterPro"/>
</dbReference>
<dbReference type="Gene3D" id="1.10.10.60">
    <property type="entry name" value="Homeodomain-like"/>
    <property type="match status" value="2"/>
</dbReference>
<organism evidence="6 7">
    <name type="scientific">Saccharospirillum salsuginis</name>
    <dbReference type="NCBI Taxonomy" id="418750"/>
    <lineage>
        <taxon>Bacteria</taxon>
        <taxon>Pseudomonadati</taxon>
        <taxon>Pseudomonadota</taxon>
        <taxon>Gammaproteobacteria</taxon>
        <taxon>Oceanospirillales</taxon>
        <taxon>Saccharospirillaceae</taxon>
        <taxon>Saccharospirillum</taxon>
    </lineage>
</organism>
<dbReference type="SUPFAM" id="SSF51215">
    <property type="entry name" value="Regulatory protein AraC"/>
    <property type="match status" value="1"/>
</dbReference>
<dbReference type="Pfam" id="PF12833">
    <property type="entry name" value="HTH_18"/>
    <property type="match status" value="1"/>
</dbReference>
<dbReference type="InterPro" id="IPR003313">
    <property type="entry name" value="AraC-bd"/>
</dbReference>
<dbReference type="SMART" id="SM00342">
    <property type="entry name" value="HTH_ARAC"/>
    <property type="match status" value="1"/>
</dbReference>
<evidence type="ECO:0000256" key="2">
    <source>
        <dbReference type="ARBA" id="ARBA00023125"/>
    </source>
</evidence>
<evidence type="ECO:0000313" key="7">
    <source>
        <dbReference type="Proteomes" id="UP000626148"/>
    </source>
</evidence>
<evidence type="ECO:0000256" key="4">
    <source>
        <dbReference type="ARBA" id="ARBA00023163"/>
    </source>
</evidence>
<keyword evidence="1" id="KW-0805">Transcription regulation</keyword>
<proteinExistence type="predicted"/>
<protein>
    <submittedName>
        <fullName evidence="6">AraC family transcriptional regulator</fullName>
    </submittedName>
</protein>
<comment type="caution">
    <text evidence="6">The sequence shown here is derived from an EMBL/GenBank/DDBJ whole genome shotgun (WGS) entry which is preliminary data.</text>
</comment>
<dbReference type="PRINTS" id="PR00032">
    <property type="entry name" value="HTHARAC"/>
</dbReference>
<dbReference type="PANTHER" id="PTHR43280">
    <property type="entry name" value="ARAC-FAMILY TRANSCRIPTIONAL REGULATOR"/>
    <property type="match status" value="1"/>
</dbReference>
<gene>
    <name evidence="6" type="ORF">GCM10007392_47570</name>
</gene>
<keyword evidence="2" id="KW-0238">DNA-binding</keyword>
<dbReference type="PANTHER" id="PTHR43280:SF2">
    <property type="entry name" value="HTH-TYPE TRANSCRIPTIONAL REGULATOR EXSA"/>
    <property type="match status" value="1"/>
</dbReference>
<keyword evidence="3" id="KW-0010">Activator</keyword>
<dbReference type="InterPro" id="IPR037923">
    <property type="entry name" value="HTH-like"/>
</dbReference>
<dbReference type="SUPFAM" id="SSF46689">
    <property type="entry name" value="Homeodomain-like"/>
    <property type="match status" value="1"/>
</dbReference>
<dbReference type="Pfam" id="PF02311">
    <property type="entry name" value="AraC_binding"/>
    <property type="match status" value="1"/>
</dbReference>
<dbReference type="EMBL" id="BMXR01000019">
    <property type="protein sequence ID" value="GGX74778.1"/>
    <property type="molecule type" value="Genomic_DNA"/>
</dbReference>
<reference evidence="6" key="1">
    <citation type="journal article" date="2014" name="Int. J. Syst. Evol. Microbiol.">
        <title>Complete genome sequence of Corynebacterium casei LMG S-19264T (=DSM 44701T), isolated from a smear-ripened cheese.</title>
        <authorList>
            <consortium name="US DOE Joint Genome Institute (JGI-PGF)"/>
            <person name="Walter F."/>
            <person name="Albersmeier A."/>
            <person name="Kalinowski J."/>
            <person name="Ruckert C."/>
        </authorList>
    </citation>
    <scope>NUCLEOTIDE SEQUENCE</scope>
    <source>
        <strain evidence="6">KCTC 22169</strain>
    </source>
</reference>
<evidence type="ECO:0000313" key="6">
    <source>
        <dbReference type="EMBL" id="GGX74778.1"/>
    </source>
</evidence>
<dbReference type="AlphaFoldDB" id="A0A918NJC5"/>
<dbReference type="InterPro" id="IPR018060">
    <property type="entry name" value="HTH_AraC"/>
</dbReference>
<keyword evidence="4" id="KW-0804">Transcription</keyword>
<accession>A0A918NJC5</accession>
<dbReference type="InterPro" id="IPR020449">
    <property type="entry name" value="Tscrpt_reg_AraC-type_HTH"/>
</dbReference>
<evidence type="ECO:0000259" key="5">
    <source>
        <dbReference type="PROSITE" id="PS01124"/>
    </source>
</evidence>
<keyword evidence="7" id="KW-1185">Reference proteome</keyword>
<evidence type="ECO:0000256" key="1">
    <source>
        <dbReference type="ARBA" id="ARBA00023015"/>
    </source>
</evidence>
<feature type="domain" description="HTH araC/xylS-type" evidence="5">
    <location>
        <begin position="190"/>
        <end position="288"/>
    </location>
</feature>
<dbReference type="PROSITE" id="PS01124">
    <property type="entry name" value="HTH_ARAC_FAMILY_2"/>
    <property type="match status" value="1"/>
</dbReference>
<dbReference type="GO" id="GO:0003700">
    <property type="term" value="F:DNA-binding transcription factor activity"/>
    <property type="evidence" value="ECO:0007669"/>
    <property type="project" value="InterPro"/>
</dbReference>
<name>A0A918NJC5_9GAMM</name>
<evidence type="ECO:0000256" key="3">
    <source>
        <dbReference type="ARBA" id="ARBA00023159"/>
    </source>
</evidence>
<sequence length="297" mass="34515">MTGYVYMNQQPVNMDHADFQDVLHLGPECRERFLITEEVPELLDHGLHMGGISWLKGSYRVGRKDPDIHTLLFTLGGRGRVHVPGRSYDITPGSVTRLPARRPFLFELGGEDWRMAWLLLRDSEAWSALKTQDADVFQHEQVWALSPLMDALYHQIRTPRRRRLVALLNEVLMELLLKDSGYSRLEMSVRQLFAQLEDQLHHHWTQLSLAEAVHCSVPHLNRVCRKLYGQGPMSRLADLRLQRARELLINSNWQVSQIAHRVGYSDAFNFSHWFRGRTGMAPSRYRSEHRQPPPLKV</sequence>